<dbReference type="STRING" id="109376.A0A0D3CFN2"/>
<sequence length="199" mass="22345">MVNESSIVDFECPGGYYIVNAVKQHDSYFNQRRASSGRLGLSTLQKVIVAIRILAYGMPADATDEYIKIGESTAIECMKKFCRAIVEVFLEWYLRSPTTEHVARLFNIGQQRGFPGMLGTAPPSNYTIQGKEYNMGYYLADGIYPKWSTTVQTINDPQGPNKKLFAARQEACRKDGKQAFGVLLAKFVIVAGSSRYWKK</sequence>
<reference evidence="1 2" key="1">
    <citation type="journal article" date="2014" name="Genome Biol.">
        <title>Transcriptome and methylome profiling reveals relics of genome dominance in the mesopolyploid Brassica oleracea.</title>
        <authorList>
            <person name="Parkin I.A."/>
            <person name="Koh C."/>
            <person name="Tang H."/>
            <person name="Robinson S.J."/>
            <person name="Kagale S."/>
            <person name="Clarke W.E."/>
            <person name="Town C.D."/>
            <person name="Nixon J."/>
            <person name="Krishnakumar V."/>
            <person name="Bidwell S.L."/>
            <person name="Denoeud F."/>
            <person name="Belcram H."/>
            <person name="Links M.G."/>
            <person name="Just J."/>
            <person name="Clarke C."/>
            <person name="Bender T."/>
            <person name="Huebert T."/>
            <person name="Mason A.S."/>
            <person name="Pires J.C."/>
            <person name="Barker G."/>
            <person name="Moore J."/>
            <person name="Walley P.G."/>
            <person name="Manoli S."/>
            <person name="Batley J."/>
            <person name="Edwards D."/>
            <person name="Nelson M.N."/>
            <person name="Wang X."/>
            <person name="Paterson A.H."/>
            <person name="King G."/>
            <person name="Bancroft I."/>
            <person name="Chalhoub B."/>
            <person name="Sharpe A.G."/>
        </authorList>
    </citation>
    <scope>NUCLEOTIDE SEQUENCE</scope>
    <source>
        <strain evidence="1 2">cv. TO1000</strain>
    </source>
</reference>
<dbReference type="HOGENOM" id="CLU_012390_1_3_1"/>
<evidence type="ECO:0000313" key="1">
    <source>
        <dbReference type="EnsemblPlants" id="Bo5g072630.1"/>
    </source>
</evidence>
<name>A0A0D3CFN2_BRAOL</name>
<dbReference type="eggNOG" id="ENOG502QR5Z">
    <property type="taxonomic scope" value="Eukaryota"/>
</dbReference>
<dbReference type="Pfam" id="PF04827">
    <property type="entry name" value="Plant_tran"/>
    <property type="match status" value="1"/>
</dbReference>
<dbReference type="PANTHER" id="PTHR47150:SF7">
    <property type="entry name" value="NUCLEASE"/>
    <property type="match status" value="1"/>
</dbReference>
<evidence type="ECO:0000313" key="2">
    <source>
        <dbReference type="Proteomes" id="UP000032141"/>
    </source>
</evidence>
<dbReference type="Proteomes" id="UP000032141">
    <property type="component" value="Chromosome C5"/>
</dbReference>
<dbReference type="OMA" id="GDTHEDY"/>
<evidence type="ECO:0008006" key="3">
    <source>
        <dbReference type="Google" id="ProtNLM"/>
    </source>
</evidence>
<dbReference type="EnsemblPlants" id="Bo5g072630.1">
    <property type="protein sequence ID" value="Bo5g072630.1"/>
    <property type="gene ID" value="Bo5g072630"/>
</dbReference>
<dbReference type="PANTHER" id="PTHR47150">
    <property type="entry name" value="OS12G0169200 PROTEIN"/>
    <property type="match status" value="1"/>
</dbReference>
<dbReference type="Gramene" id="Bo5g072630.1">
    <property type="protein sequence ID" value="Bo5g072630.1"/>
    <property type="gene ID" value="Bo5g072630"/>
</dbReference>
<keyword evidence="2" id="KW-1185">Reference proteome</keyword>
<dbReference type="InterPro" id="IPR006912">
    <property type="entry name" value="Harbinger_derived_prot"/>
</dbReference>
<dbReference type="AlphaFoldDB" id="A0A0D3CFN2"/>
<reference evidence="1" key="2">
    <citation type="submission" date="2015-03" db="UniProtKB">
        <authorList>
            <consortium name="EnsemblPlants"/>
        </authorList>
    </citation>
    <scope>IDENTIFICATION</scope>
</reference>
<accession>A0A0D3CFN2</accession>
<organism evidence="1 2">
    <name type="scientific">Brassica oleracea var. oleracea</name>
    <dbReference type="NCBI Taxonomy" id="109376"/>
    <lineage>
        <taxon>Eukaryota</taxon>
        <taxon>Viridiplantae</taxon>
        <taxon>Streptophyta</taxon>
        <taxon>Embryophyta</taxon>
        <taxon>Tracheophyta</taxon>
        <taxon>Spermatophyta</taxon>
        <taxon>Magnoliopsida</taxon>
        <taxon>eudicotyledons</taxon>
        <taxon>Gunneridae</taxon>
        <taxon>Pentapetalae</taxon>
        <taxon>rosids</taxon>
        <taxon>malvids</taxon>
        <taxon>Brassicales</taxon>
        <taxon>Brassicaceae</taxon>
        <taxon>Brassiceae</taxon>
        <taxon>Brassica</taxon>
    </lineage>
</organism>
<protein>
    <recommendedName>
        <fullName evidence="3">DDE Tnp4 domain-containing protein</fullName>
    </recommendedName>
</protein>
<proteinExistence type="predicted"/>